<dbReference type="AlphaFoldDB" id="A0A4S4FTP0"/>
<keyword evidence="2" id="KW-0472">Membrane</keyword>
<proteinExistence type="predicted"/>
<reference evidence="3 4" key="1">
    <citation type="submission" date="2019-04" db="EMBL/GenBank/DDBJ databases">
        <authorList>
            <person name="Jiang L."/>
        </authorList>
    </citation>
    <scope>NUCLEOTIDE SEQUENCE [LARGE SCALE GENOMIC DNA]</scope>
    <source>
        <strain evidence="3 4">YIM 131853</strain>
    </source>
</reference>
<keyword evidence="2" id="KW-1133">Transmembrane helix</keyword>
<organism evidence="3 4">
    <name type="scientific">Naasia lichenicola</name>
    <dbReference type="NCBI Taxonomy" id="2565933"/>
    <lineage>
        <taxon>Bacteria</taxon>
        <taxon>Bacillati</taxon>
        <taxon>Actinomycetota</taxon>
        <taxon>Actinomycetes</taxon>
        <taxon>Micrococcales</taxon>
        <taxon>Microbacteriaceae</taxon>
        <taxon>Naasia</taxon>
    </lineage>
</organism>
<sequence length="102" mass="10950">MVKRDQPQSLTNLPASPSEERHSRAVRYTVTMGVRTICLIACIISRDNLVLVAIFGLGAIVLPYVAVVFANVGAKPAPQTSIVGPVQVVPVLEQRRDPTSGQ</sequence>
<feature type="transmembrane region" description="Helical" evidence="2">
    <location>
        <begin position="50"/>
        <end position="72"/>
    </location>
</feature>
<comment type="caution">
    <text evidence="3">The sequence shown here is derived from an EMBL/GenBank/DDBJ whole genome shotgun (WGS) entry which is preliminary data.</text>
</comment>
<dbReference type="Pfam" id="PF11298">
    <property type="entry name" value="DUF3099"/>
    <property type="match status" value="1"/>
</dbReference>
<evidence type="ECO:0000313" key="4">
    <source>
        <dbReference type="Proteomes" id="UP000309133"/>
    </source>
</evidence>
<evidence type="ECO:0000256" key="2">
    <source>
        <dbReference type="SAM" id="Phobius"/>
    </source>
</evidence>
<dbReference type="OrthoDB" id="4229919at2"/>
<dbReference type="InterPro" id="IPR021449">
    <property type="entry name" value="DUF3099"/>
</dbReference>
<protein>
    <submittedName>
        <fullName evidence="3">DUF3099 domain-containing protein</fullName>
    </submittedName>
</protein>
<dbReference type="RefSeq" id="WP_136425906.1">
    <property type="nucleotide sequence ID" value="NZ_SSSM01000001.1"/>
</dbReference>
<dbReference type="Proteomes" id="UP000309133">
    <property type="component" value="Unassembled WGS sequence"/>
</dbReference>
<feature type="region of interest" description="Disordered" evidence="1">
    <location>
        <begin position="1"/>
        <end position="21"/>
    </location>
</feature>
<keyword evidence="4" id="KW-1185">Reference proteome</keyword>
<gene>
    <name evidence="3" type="ORF">E6C64_01825</name>
</gene>
<keyword evidence="2" id="KW-0812">Transmembrane</keyword>
<evidence type="ECO:0000256" key="1">
    <source>
        <dbReference type="SAM" id="MobiDB-lite"/>
    </source>
</evidence>
<accession>A0A4S4FTP0</accession>
<dbReference type="EMBL" id="SSSM01000001">
    <property type="protein sequence ID" value="THG33125.1"/>
    <property type="molecule type" value="Genomic_DNA"/>
</dbReference>
<name>A0A4S4FTP0_9MICO</name>
<evidence type="ECO:0000313" key="3">
    <source>
        <dbReference type="EMBL" id="THG33125.1"/>
    </source>
</evidence>